<comment type="caution">
    <text evidence="2">The sequence shown here is derived from an EMBL/GenBank/DDBJ whole genome shotgun (WGS) entry which is preliminary data.</text>
</comment>
<accession>A0A9D2R0S2</accession>
<dbReference type="InterPro" id="IPR036812">
    <property type="entry name" value="NAD(P)_OxRdtase_dom_sf"/>
</dbReference>
<gene>
    <name evidence="2" type="ORF">H9912_08365</name>
</gene>
<dbReference type="AlphaFoldDB" id="A0A9D2R0S2"/>
<dbReference type="EMBL" id="DWUW01000240">
    <property type="protein sequence ID" value="HJD31940.1"/>
    <property type="molecule type" value="Genomic_DNA"/>
</dbReference>
<proteinExistence type="predicted"/>
<dbReference type="Proteomes" id="UP000823851">
    <property type="component" value="Unassembled WGS sequence"/>
</dbReference>
<dbReference type="InterPro" id="IPR050523">
    <property type="entry name" value="AKR_Detox_Biosynth"/>
</dbReference>
<dbReference type="PROSITE" id="PS51257">
    <property type="entry name" value="PROKAR_LIPOPROTEIN"/>
    <property type="match status" value="1"/>
</dbReference>
<organism evidence="2 3">
    <name type="scientific">Candidatus Eisenbergiella stercorigallinarum</name>
    <dbReference type="NCBI Taxonomy" id="2838557"/>
    <lineage>
        <taxon>Bacteria</taxon>
        <taxon>Bacillati</taxon>
        <taxon>Bacillota</taxon>
        <taxon>Clostridia</taxon>
        <taxon>Lachnospirales</taxon>
        <taxon>Lachnospiraceae</taxon>
        <taxon>Eisenbergiella</taxon>
    </lineage>
</organism>
<evidence type="ECO:0000259" key="1">
    <source>
        <dbReference type="Pfam" id="PF00248"/>
    </source>
</evidence>
<name>A0A9D2R0S2_9FIRM</name>
<protein>
    <submittedName>
        <fullName evidence="2">Aldo/keto reductase</fullName>
    </submittedName>
</protein>
<reference evidence="2" key="2">
    <citation type="submission" date="2021-04" db="EMBL/GenBank/DDBJ databases">
        <authorList>
            <person name="Gilroy R."/>
        </authorList>
    </citation>
    <scope>NUCLEOTIDE SEQUENCE</scope>
    <source>
        <strain evidence="2">ChiHjej8B7-25341</strain>
    </source>
</reference>
<dbReference type="PANTHER" id="PTHR43364:SF1">
    <property type="entry name" value="OXIDOREDUCTASE YDHF"/>
    <property type="match status" value="1"/>
</dbReference>
<evidence type="ECO:0000313" key="2">
    <source>
        <dbReference type="EMBL" id="HJD31940.1"/>
    </source>
</evidence>
<dbReference type="PANTHER" id="PTHR43364">
    <property type="entry name" value="NADH-SPECIFIC METHYLGLYOXAL REDUCTASE-RELATED"/>
    <property type="match status" value="1"/>
</dbReference>
<dbReference type="Pfam" id="PF00248">
    <property type="entry name" value="Aldo_ket_red"/>
    <property type="match status" value="1"/>
</dbReference>
<evidence type="ECO:0000313" key="3">
    <source>
        <dbReference type="Proteomes" id="UP000823851"/>
    </source>
</evidence>
<feature type="domain" description="NADP-dependent oxidoreductase" evidence="1">
    <location>
        <begin position="18"/>
        <end position="65"/>
    </location>
</feature>
<sequence>MKLIPLGKSGLSVPSVAVGCMRLVDVGEKEAEALLDAALELGCNFFDHADIYGQGACESRFAQAVR</sequence>
<dbReference type="GO" id="GO:0005829">
    <property type="term" value="C:cytosol"/>
    <property type="evidence" value="ECO:0007669"/>
    <property type="project" value="TreeGrafter"/>
</dbReference>
<reference evidence="2" key="1">
    <citation type="journal article" date="2021" name="PeerJ">
        <title>Extensive microbial diversity within the chicken gut microbiome revealed by metagenomics and culture.</title>
        <authorList>
            <person name="Gilroy R."/>
            <person name="Ravi A."/>
            <person name="Getino M."/>
            <person name="Pursley I."/>
            <person name="Horton D.L."/>
            <person name="Alikhan N.F."/>
            <person name="Baker D."/>
            <person name="Gharbi K."/>
            <person name="Hall N."/>
            <person name="Watson M."/>
            <person name="Adriaenssens E.M."/>
            <person name="Foster-Nyarko E."/>
            <person name="Jarju S."/>
            <person name="Secka A."/>
            <person name="Antonio M."/>
            <person name="Oren A."/>
            <person name="Chaudhuri R.R."/>
            <person name="La Ragione R."/>
            <person name="Hildebrand F."/>
            <person name="Pallen M.J."/>
        </authorList>
    </citation>
    <scope>NUCLEOTIDE SEQUENCE</scope>
    <source>
        <strain evidence="2">ChiHjej8B7-25341</strain>
    </source>
</reference>
<dbReference type="SUPFAM" id="SSF51430">
    <property type="entry name" value="NAD(P)-linked oxidoreductase"/>
    <property type="match status" value="1"/>
</dbReference>
<feature type="non-terminal residue" evidence="2">
    <location>
        <position position="66"/>
    </location>
</feature>
<dbReference type="Gene3D" id="3.20.20.100">
    <property type="entry name" value="NADP-dependent oxidoreductase domain"/>
    <property type="match status" value="1"/>
</dbReference>
<dbReference type="InterPro" id="IPR023210">
    <property type="entry name" value="NADP_OxRdtase_dom"/>
</dbReference>